<comment type="caution">
    <text evidence="10">The sequence shown here is derived from an EMBL/GenBank/DDBJ whole genome shotgun (WGS) entry which is preliminary data.</text>
</comment>
<keyword evidence="6" id="KW-0520">NAD</keyword>
<dbReference type="Pfam" id="PF01926">
    <property type="entry name" value="MMR_HSR1"/>
    <property type="match status" value="1"/>
</dbReference>
<reference evidence="10" key="1">
    <citation type="journal article" date="2021" name="Sci. Rep.">
        <title>Diploid genomic architecture of Nitzschia inconspicua, an elite biomass production diatom.</title>
        <authorList>
            <person name="Oliver A."/>
            <person name="Podell S."/>
            <person name="Pinowska A."/>
            <person name="Traller J.C."/>
            <person name="Smith S.R."/>
            <person name="McClure R."/>
            <person name="Beliaev A."/>
            <person name="Bohutskyi P."/>
            <person name="Hill E.A."/>
            <person name="Rabines A."/>
            <person name="Zheng H."/>
            <person name="Allen L.Z."/>
            <person name="Kuo A."/>
            <person name="Grigoriev I.V."/>
            <person name="Allen A.E."/>
            <person name="Hazlebeck D."/>
            <person name="Allen E.E."/>
        </authorList>
    </citation>
    <scope>NUCLEOTIDE SEQUENCE</scope>
    <source>
        <strain evidence="10">Hildebrandi</strain>
    </source>
</reference>
<gene>
    <name evidence="10" type="ORF">IV203_028464</name>
</gene>
<dbReference type="InterPro" id="IPR006139">
    <property type="entry name" value="D-isomer_2_OHA_DH_cat_dom"/>
</dbReference>
<feature type="region of interest" description="Disordered" evidence="8">
    <location>
        <begin position="437"/>
        <end position="491"/>
    </location>
</feature>
<dbReference type="InterPro" id="IPR050418">
    <property type="entry name" value="D-iso_2-hydroxyacid_DH_PdxB"/>
</dbReference>
<name>A0A9K3LNL5_9STRA</name>
<evidence type="ECO:0000256" key="8">
    <source>
        <dbReference type="SAM" id="MobiDB-lite"/>
    </source>
</evidence>
<dbReference type="GO" id="GO:0046872">
    <property type="term" value="F:metal ion binding"/>
    <property type="evidence" value="ECO:0007669"/>
    <property type="project" value="UniProtKB-KW"/>
</dbReference>
<evidence type="ECO:0000256" key="1">
    <source>
        <dbReference type="ARBA" id="ARBA00005854"/>
    </source>
</evidence>
<reference evidence="10" key="2">
    <citation type="submission" date="2021-04" db="EMBL/GenBank/DDBJ databases">
        <authorList>
            <person name="Podell S."/>
        </authorList>
    </citation>
    <scope>NUCLEOTIDE SEQUENCE</scope>
    <source>
        <strain evidence="10">Hildebrandi</strain>
    </source>
</reference>
<dbReference type="GO" id="GO:0005525">
    <property type="term" value="F:GTP binding"/>
    <property type="evidence" value="ECO:0007669"/>
    <property type="project" value="UniProtKB-KW"/>
</dbReference>
<keyword evidence="7" id="KW-0342">GTP-binding</keyword>
<dbReference type="GO" id="GO:0051287">
    <property type="term" value="F:NAD binding"/>
    <property type="evidence" value="ECO:0007669"/>
    <property type="project" value="InterPro"/>
</dbReference>
<evidence type="ECO:0000313" key="11">
    <source>
        <dbReference type="Proteomes" id="UP000693970"/>
    </source>
</evidence>
<proteinExistence type="inferred from homology"/>
<sequence length="788" mass="89147">MSKVLIQSLRVSQRPFVILHKRRLLLLPKSFPNKKASFHSTVVVPVRQDEQHQRPVAIFLNCSRLDYDQQLDFSRLEALTDFHRHNTDYVTDTNEIVQLVNDINAEIVITKEMQVPPEAVHGFHSDTVKLLCEAGTGYNNIPLQACRDKNIVVCNIPTYSTEAVAHTAITYIMNFAINLLEQQRMLHNNDRSNFTGPFTLPLVELGGKTLGLVGGSGMIGSKVADIALALGMKIIISSRSGTLPSTHRLYQHPDVTVTSDVNILLQQSDFVSIHTPLNDETRGTFGRTQIEQMKPTAFLINTSRGKVCKEDELIQCMQENKIAGAGLDVTASEPPPMDSPVWNLKNVWLSPHIGWRRKETRQRLVDMTCDNIQAYIHANGNVNNYINVVNRDPFRMRRQERSKLDRRSFSMGTFTVSHIGLSTTLALFNEYRRCFTTKRRQKRRQSQHTISTTKSKQGGTKSNKRKTEPPNVIRPPKGYQKRLPKPERNALPPTLLAPTASPYVYVSQTALVDSENPSEMIDASTLFQQSAQHGIPGSILSRDGSFEYFSPKHDLKHEYPDHGAPEVAVLGRSNVGKSSLVNAILQKDLCITSKSPGRTRLPYYYGWTPNASLKDKPTKAGKAIITKDPALVRGYIVDLPGYGFGSAPRHVVEEWQKDTQFWLLHRRHEAKVLKRLFLLMDSRRDEPNDWDRAVLRWLEDAEIPYTIVLTKADRVSVPQVVKQVNNFCIRYASQEAEMESNKDSDEYMSYVAQSPVVHVTSSKQGWGIADLMWAIETEFLGEDDESLF</sequence>
<keyword evidence="3" id="KW-0547">Nucleotide-binding</keyword>
<dbReference type="AlphaFoldDB" id="A0A9K3LNL5"/>
<evidence type="ECO:0000256" key="7">
    <source>
        <dbReference type="ARBA" id="ARBA00023134"/>
    </source>
</evidence>
<keyword evidence="2" id="KW-0479">Metal-binding</keyword>
<evidence type="ECO:0000259" key="9">
    <source>
        <dbReference type="PROSITE" id="PS51706"/>
    </source>
</evidence>
<dbReference type="Pfam" id="PF00389">
    <property type="entry name" value="2-Hacid_dh"/>
    <property type="match status" value="1"/>
</dbReference>
<evidence type="ECO:0000256" key="6">
    <source>
        <dbReference type="ARBA" id="ARBA00023027"/>
    </source>
</evidence>
<evidence type="ECO:0000313" key="10">
    <source>
        <dbReference type="EMBL" id="KAG7365794.1"/>
    </source>
</evidence>
<dbReference type="GO" id="GO:0016616">
    <property type="term" value="F:oxidoreductase activity, acting on the CH-OH group of donors, NAD or NADP as acceptor"/>
    <property type="evidence" value="ECO:0007669"/>
    <property type="project" value="InterPro"/>
</dbReference>
<feature type="domain" description="EngB-type G" evidence="9">
    <location>
        <begin position="563"/>
        <end position="781"/>
    </location>
</feature>
<dbReference type="InterPro" id="IPR030393">
    <property type="entry name" value="G_ENGB_dom"/>
</dbReference>
<comment type="similarity">
    <text evidence="1">Belongs to the D-isomer specific 2-hydroxyacid dehydrogenase family.</text>
</comment>
<dbReference type="PROSITE" id="PS51706">
    <property type="entry name" value="G_ENGB"/>
    <property type="match status" value="1"/>
</dbReference>
<dbReference type="Pfam" id="PF02826">
    <property type="entry name" value="2-Hacid_dh_C"/>
    <property type="match status" value="1"/>
</dbReference>
<dbReference type="InterPro" id="IPR006073">
    <property type="entry name" value="GTP-bd"/>
</dbReference>
<evidence type="ECO:0000256" key="2">
    <source>
        <dbReference type="ARBA" id="ARBA00022723"/>
    </source>
</evidence>
<dbReference type="EMBL" id="JAGRRH010000007">
    <property type="protein sequence ID" value="KAG7365794.1"/>
    <property type="molecule type" value="Genomic_DNA"/>
</dbReference>
<dbReference type="CDD" id="cd01876">
    <property type="entry name" value="YihA_EngB"/>
    <property type="match status" value="1"/>
</dbReference>
<dbReference type="OrthoDB" id="9991913at2759"/>
<keyword evidence="11" id="KW-1185">Reference proteome</keyword>
<dbReference type="PANTHER" id="PTHR43761">
    <property type="entry name" value="D-ISOMER SPECIFIC 2-HYDROXYACID DEHYDROGENASE FAMILY PROTEIN (AFU_ORTHOLOGUE AFUA_1G13630)"/>
    <property type="match status" value="1"/>
</dbReference>
<dbReference type="PANTHER" id="PTHR43761:SF1">
    <property type="entry name" value="D-ISOMER SPECIFIC 2-HYDROXYACID DEHYDROGENASE CATALYTIC DOMAIN-CONTAINING PROTEIN-RELATED"/>
    <property type="match status" value="1"/>
</dbReference>
<keyword evidence="4" id="KW-0460">Magnesium</keyword>
<evidence type="ECO:0000256" key="5">
    <source>
        <dbReference type="ARBA" id="ARBA00023002"/>
    </source>
</evidence>
<dbReference type="InterPro" id="IPR006140">
    <property type="entry name" value="D-isomer_DH_NAD-bd"/>
</dbReference>
<feature type="compositionally biased region" description="Polar residues" evidence="8">
    <location>
        <begin position="447"/>
        <end position="461"/>
    </location>
</feature>
<evidence type="ECO:0000256" key="3">
    <source>
        <dbReference type="ARBA" id="ARBA00022741"/>
    </source>
</evidence>
<organism evidence="10 11">
    <name type="scientific">Nitzschia inconspicua</name>
    <dbReference type="NCBI Taxonomy" id="303405"/>
    <lineage>
        <taxon>Eukaryota</taxon>
        <taxon>Sar</taxon>
        <taxon>Stramenopiles</taxon>
        <taxon>Ochrophyta</taxon>
        <taxon>Bacillariophyta</taxon>
        <taxon>Bacillariophyceae</taxon>
        <taxon>Bacillariophycidae</taxon>
        <taxon>Bacillariales</taxon>
        <taxon>Bacillariaceae</taxon>
        <taxon>Nitzschia</taxon>
    </lineage>
</organism>
<feature type="compositionally biased region" description="Basic residues" evidence="8">
    <location>
        <begin position="437"/>
        <end position="446"/>
    </location>
</feature>
<protein>
    <submittedName>
        <fullName evidence="10">D-isomer specific 2-hydroxyacid dehydrogenase, NAD binding domain containing protein</fullName>
    </submittedName>
</protein>
<evidence type="ECO:0000256" key="4">
    <source>
        <dbReference type="ARBA" id="ARBA00022842"/>
    </source>
</evidence>
<dbReference type="Proteomes" id="UP000693970">
    <property type="component" value="Unassembled WGS sequence"/>
</dbReference>
<accession>A0A9K3LNL5</accession>
<keyword evidence="5" id="KW-0560">Oxidoreductase</keyword>